<dbReference type="GO" id="GO:0003700">
    <property type="term" value="F:DNA-binding transcription factor activity"/>
    <property type="evidence" value="ECO:0007669"/>
    <property type="project" value="InterPro"/>
</dbReference>
<dbReference type="EMBL" id="BSTX01000001">
    <property type="protein sequence ID" value="GLZ76602.1"/>
    <property type="molecule type" value="Genomic_DNA"/>
</dbReference>
<organism evidence="5 6">
    <name type="scientific">Actinorhabdospora filicis</name>
    <dbReference type="NCBI Taxonomy" id="1785913"/>
    <lineage>
        <taxon>Bacteria</taxon>
        <taxon>Bacillati</taxon>
        <taxon>Actinomycetota</taxon>
        <taxon>Actinomycetes</taxon>
        <taxon>Micromonosporales</taxon>
        <taxon>Micromonosporaceae</taxon>
        <taxon>Actinorhabdospora</taxon>
    </lineage>
</organism>
<dbReference type="InterPro" id="IPR036390">
    <property type="entry name" value="WH_DNA-bd_sf"/>
</dbReference>
<gene>
    <name evidence="5" type="ORF">Afil01_14090</name>
</gene>
<keyword evidence="3" id="KW-0804">Transcription</keyword>
<keyword evidence="6" id="KW-1185">Reference proteome</keyword>
<dbReference type="PANTHER" id="PTHR33164:SF99">
    <property type="entry name" value="MARR FAMILY REGULATORY PROTEIN"/>
    <property type="match status" value="1"/>
</dbReference>
<reference evidence="5" key="1">
    <citation type="submission" date="2023-03" db="EMBL/GenBank/DDBJ databases">
        <title>Actinorhabdospora filicis NBRC 111898.</title>
        <authorList>
            <person name="Ichikawa N."/>
            <person name="Sato H."/>
            <person name="Tonouchi N."/>
        </authorList>
    </citation>
    <scope>NUCLEOTIDE SEQUENCE</scope>
    <source>
        <strain evidence="5">NBRC 111898</strain>
    </source>
</reference>
<evidence type="ECO:0000256" key="3">
    <source>
        <dbReference type="ARBA" id="ARBA00023163"/>
    </source>
</evidence>
<keyword evidence="2" id="KW-0238">DNA-binding</keyword>
<feature type="domain" description="HTH marR-type" evidence="4">
    <location>
        <begin position="23"/>
        <end position="139"/>
    </location>
</feature>
<evidence type="ECO:0000259" key="4">
    <source>
        <dbReference type="PROSITE" id="PS50995"/>
    </source>
</evidence>
<evidence type="ECO:0000256" key="2">
    <source>
        <dbReference type="ARBA" id="ARBA00023125"/>
    </source>
</evidence>
<dbReference type="InterPro" id="IPR036388">
    <property type="entry name" value="WH-like_DNA-bd_sf"/>
</dbReference>
<dbReference type="Gene3D" id="1.10.10.10">
    <property type="entry name" value="Winged helix-like DNA-binding domain superfamily/Winged helix DNA-binding domain"/>
    <property type="match status" value="1"/>
</dbReference>
<protein>
    <submittedName>
        <fullName evidence="5">MarR family transcriptional regulator</fullName>
    </submittedName>
</protein>
<dbReference type="PROSITE" id="PS01117">
    <property type="entry name" value="HTH_MARR_1"/>
    <property type="match status" value="1"/>
</dbReference>
<dbReference type="InterPro" id="IPR023187">
    <property type="entry name" value="Tscrpt_reg_MarR-type_CS"/>
</dbReference>
<evidence type="ECO:0000256" key="1">
    <source>
        <dbReference type="ARBA" id="ARBA00023015"/>
    </source>
</evidence>
<dbReference type="Pfam" id="PF01047">
    <property type="entry name" value="MarR"/>
    <property type="match status" value="1"/>
</dbReference>
<name>A0A9W6SIJ0_9ACTN</name>
<keyword evidence="1" id="KW-0805">Transcription regulation</keyword>
<dbReference type="Proteomes" id="UP001165079">
    <property type="component" value="Unassembled WGS sequence"/>
</dbReference>
<dbReference type="SMART" id="SM00347">
    <property type="entry name" value="HTH_MARR"/>
    <property type="match status" value="1"/>
</dbReference>
<evidence type="ECO:0000313" key="6">
    <source>
        <dbReference type="Proteomes" id="UP001165079"/>
    </source>
</evidence>
<dbReference type="PRINTS" id="PR00598">
    <property type="entry name" value="HTHMARR"/>
</dbReference>
<proteinExistence type="predicted"/>
<dbReference type="InterPro" id="IPR039422">
    <property type="entry name" value="MarR/SlyA-like"/>
</dbReference>
<evidence type="ECO:0000313" key="5">
    <source>
        <dbReference type="EMBL" id="GLZ76602.1"/>
    </source>
</evidence>
<accession>A0A9W6SIJ0</accession>
<dbReference type="RefSeq" id="WP_285661771.1">
    <property type="nucleotide sequence ID" value="NZ_BSTX01000001.1"/>
</dbReference>
<comment type="caution">
    <text evidence="5">The sequence shown here is derived from an EMBL/GenBank/DDBJ whole genome shotgun (WGS) entry which is preliminary data.</text>
</comment>
<dbReference type="InterPro" id="IPR000835">
    <property type="entry name" value="HTH_MarR-typ"/>
</dbReference>
<sequence>MSQTRDDAVGGAKPQVALDSDPIVERWRDMLRCYSDISCQLERALQDDHGIGMSEFEALDRLVGAHGNNRRMSELAADMYLSQSALSRAVARLERDGLVMRGMCHEDRRAIFVNLTDAGREKHTAARVTQRAVLAEHLT</sequence>
<dbReference type="GO" id="GO:0003677">
    <property type="term" value="F:DNA binding"/>
    <property type="evidence" value="ECO:0007669"/>
    <property type="project" value="UniProtKB-KW"/>
</dbReference>
<dbReference type="PROSITE" id="PS50995">
    <property type="entry name" value="HTH_MARR_2"/>
    <property type="match status" value="1"/>
</dbReference>
<dbReference type="SUPFAM" id="SSF46785">
    <property type="entry name" value="Winged helix' DNA-binding domain"/>
    <property type="match status" value="1"/>
</dbReference>
<dbReference type="AlphaFoldDB" id="A0A9W6SIJ0"/>
<dbReference type="GO" id="GO:0006950">
    <property type="term" value="P:response to stress"/>
    <property type="evidence" value="ECO:0007669"/>
    <property type="project" value="TreeGrafter"/>
</dbReference>
<dbReference type="PANTHER" id="PTHR33164">
    <property type="entry name" value="TRANSCRIPTIONAL REGULATOR, MARR FAMILY"/>
    <property type="match status" value="1"/>
</dbReference>